<dbReference type="EMBL" id="QGNW01001803">
    <property type="protein sequence ID" value="RVW30315.1"/>
    <property type="molecule type" value="Genomic_DNA"/>
</dbReference>
<dbReference type="Gene3D" id="3.10.10.10">
    <property type="entry name" value="HIV Type 1 Reverse Transcriptase, subunit A, domain 1"/>
    <property type="match status" value="1"/>
</dbReference>
<dbReference type="SUPFAM" id="SSF56672">
    <property type="entry name" value="DNA/RNA polymerases"/>
    <property type="match status" value="1"/>
</dbReference>
<accession>A0A438D4C6</accession>
<evidence type="ECO:0000313" key="1">
    <source>
        <dbReference type="EMBL" id="RVW30315.1"/>
    </source>
</evidence>
<gene>
    <name evidence="1" type="ORF">CK203_094540</name>
</gene>
<comment type="caution">
    <text evidence="1">The sequence shown here is derived from an EMBL/GenBank/DDBJ whole genome shotgun (WGS) entry which is preliminary data.</text>
</comment>
<dbReference type="AlphaFoldDB" id="A0A438D4C6"/>
<organism evidence="1 2">
    <name type="scientific">Vitis vinifera</name>
    <name type="common">Grape</name>
    <dbReference type="NCBI Taxonomy" id="29760"/>
    <lineage>
        <taxon>Eukaryota</taxon>
        <taxon>Viridiplantae</taxon>
        <taxon>Streptophyta</taxon>
        <taxon>Embryophyta</taxon>
        <taxon>Tracheophyta</taxon>
        <taxon>Spermatophyta</taxon>
        <taxon>Magnoliopsida</taxon>
        <taxon>eudicotyledons</taxon>
        <taxon>Gunneridae</taxon>
        <taxon>Pentapetalae</taxon>
        <taxon>rosids</taxon>
        <taxon>Vitales</taxon>
        <taxon>Vitaceae</taxon>
        <taxon>Viteae</taxon>
        <taxon>Vitis</taxon>
    </lineage>
</organism>
<protein>
    <submittedName>
        <fullName evidence="1">Uncharacterized protein</fullName>
    </submittedName>
</protein>
<reference evidence="1 2" key="1">
    <citation type="journal article" date="2018" name="PLoS Genet.">
        <title>Population sequencing reveals clonal diversity and ancestral inbreeding in the grapevine cultivar Chardonnay.</title>
        <authorList>
            <person name="Roach M.J."/>
            <person name="Johnson D.L."/>
            <person name="Bohlmann J."/>
            <person name="van Vuuren H.J."/>
            <person name="Jones S.J."/>
            <person name="Pretorius I.S."/>
            <person name="Schmidt S.A."/>
            <person name="Borneman A.R."/>
        </authorList>
    </citation>
    <scope>NUCLEOTIDE SEQUENCE [LARGE SCALE GENOMIC DNA]</scope>
    <source>
        <strain evidence="2">cv. Chardonnay</strain>
        <tissue evidence="1">Leaf</tissue>
    </source>
</reference>
<name>A0A438D4C6_VITVI</name>
<dbReference type="InterPro" id="IPR043502">
    <property type="entry name" value="DNA/RNA_pol_sf"/>
</dbReference>
<sequence length="72" mass="8294">MEEDAKPVRQPQRRLNPHMQEVVRGEVLKLLQVGIIYPISDSLWVSPTDSCPIGVPIDSTQLMCFDFNLRRE</sequence>
<dbReference type="Proteomes" id="UP000288805">
    <property type="component" value="Unassembled WGS sequence"/>
</dbReference>
<proteinExistence type="predicted"/>
<evidence type="ECO:0000313" key="2">
    <source>
        <dbReference type="Proteomes" id="UP000288805"/>
    </source>
</evidence>